<accession>G4Z1S5</accession>
<dbReference type="AlphaFoldDB" id="G4Z1S5"/>
<keyword evidence="2" id="KW-1185">Reference proteome</keyword>
<dbReference type="GeneID" id="20655797"/>
<dbReference type="KEGG" id="psoj:PHYSODRAFT_484750"/>
<gene>
    <name evidence="1" type="ORF">PHYSODRAFT_484750</name>
</gene>
<dbReference type="RefSeq" id="XP_009521731.1">
    <property type="nucleotide sequence ID" value="XM_009523436.1"/>
</dbReference>
<proteinExistence type="predicted"/>
<evidence type="ECO:0000313" key="1">
    <source>
        <dbReference type="EMBL" id="EGZ26443.1"/>
    </source>
</evidence>
<dbReference type="Proteomes" id="UP000002640">
    <property type="component" value="Unassembled WGS sequence"/>
</dbReference>
<sequence length="166" mass="18397">MAIAKGDVFRCGETATHAMQDYALSISKRVKVAGSGGGHRRFVCKSEDCKFFVQLYQRKLNGKKLPTWYISSLDLEHVNCTSVPKMTSRQLRAEPVFRNAVLSNISATAPELIARVQRMKSVLLPNSSIVYRSKNALTEGTAETQAQWYQRIPSLLESFAAANPGS</sequence>
<name>G4Z1S5_PHYSP</name>
<evidence type="ECO:0008006" key="3">
    <source>
        <dbReference type="Google" id="ProtNLM"/>
    </source>
</evidence>
<dbReference type="OMA" id="ETATHAM"/>
<dbReference type="EMBL" id="JH159152">
    <property type="protein sequence ID" value="EGZ26443.1"/>
    <property type="molecule type" value="Genomic_DNA"/>
</dbReference>
<reference evidence="1 2" key="1">
    <citation type="journal article" date="2006" name="Science">
        <title>Phytophthora genome sequences uncover evolutionary origins and mechanisms of pathogenesis.</title>
        <authorList>
            <person name="Tyler B.M."/>
            <person name="Tripathy S."/>
            <person name="Zhang X."/>
            <person name="Dehal P."/>
            <person name="Jiang R.H."/>
            <person name="Aerts A."/>
            <person name="Arredondo F.D."/>
            <person name="Baxter L."/>
            <person name="Bensasson D."/>
            <person name="Beynon J.L."/>
            <person name="Chapman J."/>
            <person name="Damasceno C.M."/>
            <person name="Dorrance A.E."/>
            <person name="Dou D."/>
            <person name="Dickerman A.W."/>
            <person name="Dubchak I.L."/>
            <person name="Garbelotto M."/>
            <person name="Gijzen M."/>
            <person name="Gordon S.G."/>
            <person name="Govers F."/>
            <person name="Grunwald N.J."/>
            <person name="Huang W."/>
            <person name="Ivors K.L."/>
            <person name="Jones R.W."/>
            <person name="Kamoun S."/>
            <person name="Krampis K."/>
            <person name="Lamour K.H."/>
            <person name="Lee M.K."/>
            <person name="McDonald W.H."/>
            <person name="Medina M."/>
            <person name="Meijer H.J."/>
            <person name="Nordberg E.K."/>
            <person name="Maclean D.J."/>
            <person name="Ospina-Giraldo M.D."/>
            <person name="Morris P.F."/>
            <person name="Phuntumart V."/>
            <person name="Putnam N.H."/>
            <person name="Rash S."/>
            <person name="Rose J.K."/>
            <person name="Sakihama Y."/>
            <person name="Salamov A.A."/>
            <person name="Savidor A."/>
            <person name="Scheuring C.F."/>
            <person name="Smith B.M."/>
            <person name="Sobral B.W."/>
            <person name="Terry A."/>
            <person name="Torto-Alalibo T.A."/>
            <person name="Win J."/>
            <person name="Xu Z."/>
            <person name="Zhang H."/>
            <person name="Grigoriev I.V."/>
            <person name="Rokhsar D.S."/>
            <person name="Boore J.L."/>
        </authorList>
    </citation>
    <scope>NUCLEOTIDE SEQUENCE [LARGE SCALE GENOMIC DNA]</scope>
    <source>
        <strain evidence="1 2">P6497</strain>
    </source>
</reference>
<organism evidence="1 2">
    <name type="scientific">Phytophthora sojae (strain P6497)</name>
    <name type="common">Soybean stem and root rot agent</name>
    <name type="synonym">Phytophthora megasperma f. sp. glycines</name>
    <dbReference type="NCBI Taxonomy" id="1094619"/>
    <lineage>
        <taxon>Eukaryota</taxon>
        <taxon>Sar</taxon>
        <taxon>Stramenopiles</taxon>
        <taxon>Oomycota</taxon>
        <taxon>Peronosporomycetes</taxon>
        <taxon>Peronosporales</taxon>
        <taxon>Peronosporaceae</taxon>
        <taxon>Phytophthora</taxon>
    </lineage>
</organism>
<evidence type="ECO:0000313" key="2">
    <source>
        <dbReference type="Proteomes" id="UP000002640"/>
    </source>
</evidence>
<protein>
    <recommendedName>
        <fullName evidence="3">Transposase MuDR plant domain-containing protein</fullName>
    </recommendedName>
</protein>
<dbReference type="InParanoid" id="G4Z1S5"/>